<evidence type="ECO:0000313" key="3">
    <source>
        <dbReference type="Proteomes" id="UP000054937"/>
    </source>
</evidence>
<comment type="caution">
    <text evidence="2">The sequence shown here is derived from an EMBL/GenBank/DDBJ whole genome shotgun (WGS) entry which is preliminary data.</text>
</comment>
<evidence type="ECO:0000313" key="2">
    <source>
        <dbReference type="EMBL" id="KRX01906.1"/>
    </source>
</evidence>
<feature type="region of interest" description="Disordered" evidence="1">
    <location>
        <begin position="1"/>
        <end position="29"/>
    </location>
</feature>
<feature type="region of interest" description="Disordered" evidence="1">
    <location>
        <begin position="160"/>
        <end position="184"/>
    </location>
</feature>
<gene>
    <name evidence="2" type="ORF">PPERSA_05745</name>
</gene>
<dbReference type="EMBL" id="LDAU01000161">
    <property type="protein sequence ID" value="KRX01906.1"/>
    <property type="molecule type" value="Genomic_DNA"/>
</dbReference>
<dbReference type="AlphaFoldDB" id="A0A0V0QI72"/>
<evidence type="ECO:0000256" key="1">
    <source>
        <dbReference type="SAM" id="MobiDB-lite"/>
    </source>
</evidence>
<accession>A0A0V0QI72</accession>
<reference evidence="2 3" key="1">
    <citation type="journal article" date="2015" name="Sci. Rep.">
        <title>Genome of the facultative scuticociliatosis pathogen Pseudocohnilembus persalinus provides insight into its virulence through horizontal gene transfer.</title>
        <authorList>
            <person name="Xiong J."/>
            <person name="Wang G."/>
            <person name="Cheng J."/>
            <person name="Tian M."/>
            <person name="Pan X."/>
            <person name="Warren A."/>
            <person name="Jiang C."/>
            <person name="Yuan D."/>
            <person name="Miao W."/>
        </authorList>
    </citation>
    <scope>NUCLEOTIDE SEQUENCE [LARGE SCALE GENOMIC DNA]</scope>
    <source>
        <strain evidence="2">36N120E</strain>
    </source>
</reference>
<dbReference type="Proteomes" id="UP000054937">
    <property type="component" value="Unassembled WGS sequence"/>
</dbReference>
<sequence length="184" mass="21904">MKGQDQNENKSGNVPIPLKNANDQKNQDDILDDYLREQKRAEKMNKLEQMEQQLMDQHIQAEKKKLFDRYMKQNKDKQLAYDFDGNFVVQNRKAQPIKHQSNQPEGLNVKVNMNKLKETQKEELKKFRQLKQLNQNTKNIIKVSDENQQQISPHFQKEQIIQNQSKNGCESPKYNTRDNDIYLQ</sequence>
<dbReference type="InParanoid" id="A0A0V0QI72"/>
<keyword evidence="3" id="KW-1185">Reference proteome</keyword>
<organism evidence="2 3">
    <name type="scientific">Pseudocohnilembus persalinus</name>
    <name type="common">Ciliate</name>
    <dbReference type="NCBI Taxonomy" id="266149"/>
    <lineage>
        <taxon>Eukaryota</taxon>
        <taxon>Sar</taxon>
        <taxon>Alveolata</taxon>
        <taxon>Ciliophora</taxon>
        <taxon>Intramacronucleata</taxon>
        <taxon>Oligohymenophorea</taxon>
        <taxon>Scuticociliatia</taxon>
        <taxon>Philasterida</taxon>
        <taxon>Pseudocohnilembidae</taxon>
        <taxon>Pseudocohnilembus</taxon>
    </lineage>
</organism>
<protein>
    <submittedName>
        <fullName evidence="2">Uncharacterized protein</fullName>
    </submittedName>
</protein>
<name>A0A0V0QI72_PSEPJ</name>
<proteinExistence type="predicted"/>
<feature type="compositionally biased region" description="Basic and acidic residues" evidence="1">
    <location>
        <begin position="175"/>
        <end position="184"/>
    </location>
</feature>